<dbReference type="EMBL" id="CP112998">
    <property type="protein sequence ID" value="WAC12990.1"/>
    <property type="molecule type" value="Genomic_DNA"/>
</dbReference>
<proteinExistence type="predicted"/>
<dbReference type="EMBL" id="CP112998">
    <property type="protein sequence ID" value="WAC12508.1"/>
    <property type="molecule type" value="Genomic_DNA"/>
</dbReference>
<dbReference type="EMBL" id="CP112998">
    <property type="protein sequence ID" value="WAC12492.1"/>
    <property type="molecule type" value="Genomic_DNA"/>
</dbReference>
<evidence type="ECO:0000313" key="4">
    <source>
        <dbReference type="Proteomes" id="UP001164653"/>
    </source>
</evidence>
<keyword evidence="4" id="KW-1185">Reference proteome</keyword>
<dbReference type="Proteomes" id="UP001164653">
    <property type="component" value="Chromosome"/>
</dbReference>
<organism evidence="2 4">
    <name type="scientific">Dyadobacter pollutisoli</name>
    <dbReference type="NCBI Taxonomy" id="2910158"/>
    <lineage>
        <taxon>Bacteria</taxon>
        <taxon>Pseudomonadati</taxon>
        <taxon>Bacteroidota</taxon>
        <taxon>Cytophagia</taxon>
        <taxon>Cytophagales</taxon>
        <taxon>Spirosomataceae</taxon>
        <taxon>Dyadobacter</taxon>
    </lineage>
</organism>
<dbReference type="RefSeq" id="WP_244825187.1">
    <property type="nucleotide sequence ID" value="NZ_CP112998.1"/>
</dbReference>
<evidence type="ECO:0000313" key="1">
    <source>
        <dbReference type="EMBL" id="WAC12492.1"/>
    </source>
</evidence>
<dbReference type="KEGG" id="dpf:ON006_00730"/>
<accession>A0A9E8NC04</accession>
<evidence type="ECO:0000313" key="2">
    <source>
        <dbReference type="EMBL" id="WAC12508.1"/>
    </source>
</evidence>
<gene>
    <name evidence="1" type="ORF">ON006_00730</name>
    <name evidence="2" type="ORF">ON006_00810</name>
    <name evidence="3" type="ORF">ON006_03285</name>
</gene>
<sequence>MEADESVNDLKSAFLTMNSLTVQQALQKLLETRKDATIEEIIDYLDYVNKVRYSRNEIIMMLAELTNERDPTK</sequence>
<dbReference type="KEGG" id="dpf:ON006_00810"/>
<name>A0A9E8NC04_9BACT</name>
<dbReference type="AlphaFoldDB" id="A0A9E8NC04"/>
<evidence type="ECO:0000313" key="3">
    <source>
        <dbReference type="EMBL" id="WAC12990.1"/>
    </source>
</evidence>
<reference evidence="2" key="1">
    <citation type="submission" date="2022-11" db="EMBL/GenBank/DDBJ databases">
        <title>Dyadobacter pollutisoli sp. nov., isolated from plastic dumped soil.</title>
        <authorList>
            <person name="Kim J.M."/>
            <person name="Kim K.R."/>
            <person name="Lee J.K."/>
            <person name="Hao L."/>
            <person name="Jeon C.O."/>
        </authorList>
    </citation>
    <scope>NUCLEOTIDE SEQUENCE</scope>
    <source>
        <strain evidence="2">U1</strain>
    </source>
</reference>
<dbReference type="KEGG" id="dpf:ON006_03285"/>
<protein>
    <submittedName>
        <fullName evidence="2">Uncharacterized protein</fullName>
    </submittedName>
</protein>